<evidence type="ECO:0000313" key="2">
    <source>
        <dbReference type="Proteomes" id="UP000238823"/>
    </source>
</evidence>
<evidence type="ECO:0000313" key="1">
    <source>
        <dbReference type="EMBL" id="PRQ06389.1"/>
    </source>
</evidence>
<reference evidence="1 2" key="1">
    <citation type="submission" date="2018-03" db="EMBL/GenBank/DDBJ databases">
        <title>Draft Genome Sequences of the Obligatory Marine Myxobacteria Enhygromyxa salina SWB007.</title>
        <authorList>
            <person name="Poehlein A."/>
            <person name="Moghaddam J.A."/>
            <person name="Harms H."/>
            <person name="Alanjari M."/>
            <person name="Koenig G.M."/>
            <person name="Daniel R."/>
            <person name="Schaeberle T.F."/>
        </authorList>
    </citation>
    <scope>NUCLEOTIDE SEQUENCE [LARGE SCALE GENOMIC DNA]</scope>
    <source>
        <strain evidence="1 2">SWB007</strain>
    </source>
</reference>
<dbReference type="RefSeq" id="WP_146157896.1">
    <property type="nucleotide sequence ID" value="NZ_PVNL01000076.1"/>
</dbReference>
<accession>A0A2S9YMT8</accession>
<protein>
    <submittedName>
        <fullName evidence="1">Uncharacterized protein</fullName>
    </submittedName>
</protein>
<name>A0A2S9YMT8_9BACT</name>
<proteinExistence type="predicted"/>
<organism evidence="1 2">
    <name type="scientific">Enhygromyxa salina</name>
    <dbReference type="NCBI Taxonomy" id="215803"/>
    <lineage>
        <taxon>Bacteria</taxon>
        <taxon>Pseudomonadati</taxon>
        <taxon>Myxococcota</taxon>
        <taxon>Polyangia</taxon>
        <taxon>Nannocystales</taxon>
        <taxon>Nannocystaceae</taxon>
        <taxon>Enhygromyxa</taxon>
    </lineage>
</organism>
<dbReference type="EMBL" id="PVNL01000076">
    <property type="protein sequence ID" value="PRQ06389.1"/>
    <property type="molecule type" value="Genomic_DNA"/>
</dbReference>
<dbReference type="AlphaFoldDB" id="A0A2S9YMT8"/>
<comment type="caution">
    <text evidence="1">The sequence shown here is derived from an EMBL/GenBank/DDBJ whole genome shotgun (WGS) entry which is preliminary data.</text>
</comment>
<gene>
    <name evidence="1" type="ORF">ENSA7_39350</name>
</gene>
<sequence length="64" mass="6878">MGAAGIVVLPNGTVVLRSGPIRLAFDMAGLMRRDPDTKAALAAFEGRYDREGRSRHSHQSSGPR</sequence>
<dbReference type="Proteomes" id="UP000238823">
    <property type="component" value="Unassembled WGS sequence"/>
</dbReference>